<dbReference type="EMBL" id="UINC01038670">
    <property type="protein sequence ID" value="SVB36016.1"/>
    <property type="molecule type" value="Genomic_DNA"/>
</dbReference>
<sequence length="242" mass="27478">MADKYFTNFPEIQYQLADGKIVYIKDFFRKSKIEQEAVNSIVEYNLYNIPDGDRPDITATKLYGNPNLHWTFFLVNDIENYYDWVKDSSTFERYINKKYPGQYAIASSSTDIVAAKSNNADVTNKFLLGEKITSVSTEGRVIEVLPEKNRIAIDGGNFVVDEAITGTVSTKSFTPTSVINHKDGVAYYKNGNLRKNQASSGYTSVSLYDDEYEKNEAKRRIKVISPSIISNVVRRFETVMTS</sequence>
<reference evidence="1" key="1">
    <citation type="submission" date="2018-05" db="EMBL/GenBank/DDBJ databases">
        <authorList>
            <person name="Lanie J.A."/>
            <person name="Ng W.-L."/>
            <person name="Kazmierczak K.M."/>
            <person name="Andrzejewski T.M."/>
            <person name="Davidsen T.M."/>
            <person name="Wayne K.J."/>
            <person name="Tettelin H."/>
            <person name="Glass J.I."/>
            <person name="Rusch D."/>
            <person name="Podicherti R."/>
            <person name="Tsui H.-C.T."/>
            <person name="Winkler M.E."/>
        </authorList>
    </citation>
    <scope>NUCLEOTIDE SEQUENCE</scope>
</reference>
<gene>
    <name evidence="1" type="ORF">METZ01_LOCUS188870</name>
</gene>
<evidence type="ECO:0008006" key="2">
    <source>
        <dbReference type="Google" id="ProtNLM"/>
    </source>
</evidence>
<evidence type="ECO:0000313" key="1">
    <source>
        <dbReference type="EMBL" id="SVB36016.1"/>
    </source>
</evidence>
<organism evidence="1">
    <name type="scientific">marine metagenome</name>
    <dbReference type="NCBI Taxonomy" id="408172"/>
    <lineage>
        <taxon>unclassified sequences</taxon>
        <taxon>metagenomes</taxon>
        <taxon>ecological metagenomes</taxon>
    </lineage>
</organism>
<proteinExistence type="predicted"/>
<accession>A0A382DBX6</accession>
<dbReference type="InterPro" id="IPR022607">
    <property type="entry name" value="Phage_T4_Gp53_baseplate_wedge"/>
</dbReference>
<protein>
    <recommendedName>
        <fullName evidence="2">Baseplate wedge subunit</fullName>
    </recommendedName>
</protein>
<dbReference type="Pfam" id="PF11246">
    <property type="entry name" value="Phage_gp53"/>
    <property type="match status" value="1"/>
</dbReference>
<name>A0A382DBX6_9ZZZZ</name>
<dbReference type="AlphaFoldDB" id="A0A382DBX6"/>